<evidence type="ECO:0000256" key="2">
    <source>
        <dbReference type="ARBA" id="ARBA00022840"/>
    </source>
</evidence>
<dbReference type="PANTHER" id="PTHR24029">
    <property type="entry name" value="UVRABC SYSTEM PROTEIN B"/>
    <property type="match status" value="1"/>
</dbReference>
<evidence type="ECO:0000259" key="3">
    <source>
        <dbReference type="Pfam" id="PF17757"/>
    </source>
</evidence>
<feature type="domain" description="UvrB interaction" evidence="3">
    <location>
        <begin position="11"/>
        <end position="50"/>
    </location>
</feature>
<dbReference type="AlphaFoldDB" id="T1BAC1"/>
<dbReference type="InterPro" id="IPR027417">
    <property type="entry name" value="P-loop_NTPase"/>
</dbReference>
<dbReference type="GO" id="GO:0009380">
    <property type="term" value="C:excinuclease repair complex"/>
    <property type="evidence" value="ECO:0007669"/>
    <property type="project" value="InterPro"/>
</dbReference>
<evidence type="ECO:0000313" key="4">
    <source>
        <dbReference type="EMBL" id="EQD69856.1"/>
    </source>
</evidence>
<dbReference type="PANTHER" id="PTHR24029:SF1">
    <property type="entry name" value="TRANSCRIPTION-REPAIR-COUPLING FACTOR"/>
    <property type="match status" value="1"/>
</dbReference>
<protein>
    <submittedName>
        <fullName evidence="4">Transcription-repair coupling factor</fullName>
    </submittedName>
</protein>
<dbReference type="GO" id="GO:0006289">
    <property type="term" value="P:nucleotide-excision repair"/>
    <property type="evidence" value="ECO:0007669"/>
    <property type="project" value="InterPro"/>
</dbReference>
<sequence>PCSTSIPWAAPEPLRVDLFDEQIEAIRSFDPDTQRSLQPIERVRLLPARELPLDAEAVKDFRRRFRTRFEGDPMHSSIYRGVSAGLAPAGVEFYLPLFFERTATLFDYLPANAVIVRDAALPGALAQAWGQIESRYEERRHDIERPILAPAELFLDPDSLATQLERFASV</sequence>
<keyword evidence="2" id="KW-0067">ATP-binding</keyword>
<dbReference type="GO" id="GO:0016887">
    <property type="term" value="F:ATP hydrolysis activity"/>
    <property type="evidence" value="ECO:0007669"/>
    <property type="project" value="InterPro"/>
</dbReference>
<reference evidence="4" key="1">
    <citation type="submission" date="2013-08" db="EMBL/GenBank/DDBJ databases">
        <authorList>
            <person name="Mendez C."/>
            <person name="Richter M."/>
            <person name="Ferrer M."/>
            <person name="Sanchez J."/>
        </authorList>
    </citation>
    <scope>NUCLEOTIDE SEQUENCE</scope>
</reference>
<dbReference type="InterPro" id="IPR004807">
    <property type="entry name" value="UvrB"/>
</dbReference>
<dbReference type="EMBL" id="AUZY01003352">
    <property type="protein sequence ID" value="EQD69856.1"/>
    <property type="molecule type" value="Genomic_DNA"/>
</dbReference>
<dbReference type="GO" id="GO:0003677">
    <property type="term" value="F:DNA binding"/>
    <property type="evidence" value="ECO:0007669"/>
    <property type="project" value="InterPro"/>
</dbReference>
<dbReference type="InterPro" id="IPR041471">
    <property type="entry name" value="UvrB_inter"/>
</dbReference>
<evidence type="ECO:0000256" key="1">
    <source>
        <dbReference type="ARBA" id="ARBA00022741"/>
    </source>
</evidence>
<proteinExistence type="predicted"/>
<dbReference type="SUPFAM" id="SSF52540">
    <property type="entry name" value="P-loop containing nucleoside triphosphate hydrolases"/>
    <property type="match status" value="1"/>
</dbReference>
<accession>T1BAC1</accession>
<dbReference type="GO" id="GO:0005524">
    <property type="term" value="F:ATP binding"/>
    <property type="evidence" value="ECO:0007669"/>
    <property type="project" value="UniProtKB-KW"/>
</dbReference>
<keyword evidence="1" id="KW-0547">Nucleotide-binding</keyword>
<dbReference type="Pfam" id="PF17757">
    <property type="entry name" value="UvrB_inter"/>
    <property type="match status" value="1"/>
</dbReference>
<name>T1BAC1_9ZZZZ</name>
<comment type="caution">
    <text evidence="4">The sequence shown here is derived from an EMBL/GenBank/DDBJ whole genome shotgun (WGS) entry which is preliminary data.</text>
</comment>
<reference evidence="4" key="2">
    <citation type="journal article" date="2014" name="ISME J.">
        <title>Microbial stratification in low pH oxic and suboxic macroscopic growths along an acid mine drainage.</title>
        <authorList>
            <person name="Mendez-Garcia C."/>
            <person name="Mesa V."/>
            <person name="Sprenger R.R."/>
            <person name="Richter M."/>
            <person name="Diez M.S."/>
            <person name="Solano J."/>
            <person name="Bargiela R."/>
            <person name="Golyshina O.V."/>
            <person name="Manteca A."/>
            <person name="Ramos J.L."/>
            <person name="Gallego J.R."/>
            <person name="Llorente I."/>
            <person name="Martins Dos Santos V.A."/>
            <person name="Jensen O.N."/>
            <person name="Pelaez A.I."/>
            <person name="Sanchez J."/>
            <person name="Ferrer M."/>
        </authorList>
    </citation>
    <scope>NUCLEOTIDE SEQUENCE</scope>
</reference>
<feature type="non-terminal residue" evidence="4">
    <location>
        <position position="170"/>
    </location>
</feature>
<dbReference type="Gene3D" id="3.40.50.11180">
    <property type="match status" value="1"/>
</dbReference>
<gene>
    <name evidence="4" type="ORF">B1B_05301</name>
</gene>
<organism evidence="4">
    <name type="scientific">mine drainage metagenome</name>
    <dbReference type="NCBI Taxonomy" id="410659"/>
    <lineage>
        <taxon>unclassified sequences</taxon>
        <taxon>metagenomes</taxon>
        <taxon>ecological metagenomes</taxon>
    </lineage>
</organism>
<feature type="non-terminal residue" evidence="4">
    <location>
        <position position="1"/>
    </location>
</feature>